<dbReference type="PANTHER" id="PTHR46825:SF9">
    <property type="entry name" value="BETA-LACTAMASE-RELATED DOMAIN-CONTAINING PROTEIN"/>
    <property type="match status" value="1"/>
</dbReference>
<dbReference type="Gene3D" id="3.40.710.10">
    <property type="entry name" value="DD-peptidase/beta-lactamase superfamily"/>
    <property type="match status" value="1"/>
</dbReference>
<accession>A0ABS7TWC7</accession>
<sequence>MHRGIALLSFLAALELGCAHHVRPAPQPTAAPLESVRMGPTMTVRDLPPPVFKDPKRQDKIAAALPKIHDVVAKAVAADRLVGLAIGVVVDGKLVLGEGFGKLDSEAGGVIDTHTAFRIGSITKVFTGMTALRLWEEGKLDLDAPAAGVLPELNNLVYPSGDARPLTVRDILTHTAGLPRDPDLPVPAPAGGYTRDDVMHAIDGLSLVRAPGVGSEYSNLGFVLLGHIIAATTGQPFGLAIREAILQPLGMSETVWEAGDVAPAQLTSGHVVVDGTLKALKPRAHNALSAAGGLFSTVHDLARFVAFQLDAWPPRPDADGAPLARSTLREAQRLRAHRSFRARTTADEAADGGIEGGESGVGLPWSVSHGCEQAYVVGHNGAVDGFHATVRMLPNAGVGIIVLGNASWANTDQIAVDIQRVLDGAGALSGRAPQPLPELGEAASRVVDLFSQWDEPTFAKWAAHGWSNPASAAALGAKMRWLHERLGDCTLDKLKRPTSAWSGVFGLKCELGEAELTLGLTSAQTPKIDSIELEWQKGEPATELHAAAVAAAPLLTAFDPAAFEALFSPGFARTRLERALADVKFEHGVCTLDKPLEVRGPREAVYALKCEKGTAKLGVTLDRGAPARIVGFNVASTGALPTCR</sequence>
<name>A0ABS7TWC7_9BACT</name>
<dbReference type="Pfam" id="PF00144">
    <property type="entry name" value="Beta-lactamase"/>
    <property type="match status" value="1"/>
</dbReference>
<reference evidence="2" key="1">
    <citation type="submission" date="2021-08" db="EMBL/GenBank/DDBJ databases">
        <authorList>
            <person name="Stevens D.C."/>
        </authorList>
    </citation>
    <scope>NUCLEOTIDE SEQUENCE</scope>
    <source>
        <strain evidence="2">DSM 53165</strain>
    </source>
</reference>
<feature type="domain" description="Beta-lactamase-related" evidence="1">
    <location>
        <begin position="70"/>
        <end position="407"/>
    </location>
</feature>
<evidence type="ECO:0000259" key="1">
    <source>
        <dbReference type="Pfam" id="PF00144"/>
    </source>
</evidence>
<dbReference type="SUPFAM" id="SSF56601">
    <property type="entry name" value="beta-lactamase/transpeptidase-like"/>
    <property type="match status" value="1"/>
</dbReference>
<gene>
    <name evidence="2" type="ORF">K7C98_24635</name>
</gene>
<keyword evidence="3" id="KW-1185">Reference proteome</keyword>
<evidence type="ECO:0000313" key="2">
    <source>
        <dbReference type="EMBL" id="MBZ5712442.1"/>
    </source>
</evidence>
<dbReference type="EMBL" id="JAIRAU010000031">
    <property type="protein sequence ID" value="MBZ5712442.1"/>
    <property type="molecule type" value="Genomic_DNA"/>
</dbReference>
<proteinExistence type="predicted"/>
<dbReference type="PANTHER" id="PTHR46825">
    <property type="entry name" value="D-ALANYL-D-ALANINE-CARBOXYPEPTIDASE/ENDOPEPTIDASE AMPH"/>
    <property type="match status" value="1"/>
</dbReference>
<dbReference type="InterPro" id="IPR001466">
    <property type="entry name" value="Beta-lactam-related"/>
</dbReference>
<comment type="caution">
    <text evidence="2">The sequence shown here is derived from an EMBL/GenBank/DDBJ whole genome shotgun (WGS) entry which is preliminary data.</text>
</comment>
<organism evidence="2 3">
    <name type="scientific">Nannocystis pusilla</name>
    <dbReference type="NCBI Taxonomy" id="889268"/>
    <lineage>
        <taxon>Bacteria</taxon>
        <taxon>Pseudomonadati</taxon>
        <taxon>Myxococcota</taxon>
        <taxon>Polyangia</taxon>
        <taxon>Nannocystales</taxon>
        <taxon>Nannocystaceae</taxon>
        <taxon>Nannocystis</taxon>
    </lineage>
</organism>
<dbReference type="RefSeq" id="WP_224194198.1">
    <property type="nucleotide sequence ID" value="NZ_JAIRAU010000031.1"/>
</dbReference>
<evidence type="ECO:0000313" key="3">
    <source>
        <dbReference type="Proteomes" id="UP001139031"/>
    </source>
</evidence>
<dbReference type="Proteomes" id="UP001139031">
    <property type="component" value="Unassembled WGS sequence"/>
</dbReference>
<dbReference type="InterPro" id="IPR050491">
    <property type="entry name" value="AmpC-like"/>
</dbReference>
<protein>
    <submittedName>
        <fullName evidence="2">Beta-lactamase family protein</fullName>
    </submittedName>
</protein>
<dbReference type="InterPro" id="IPR012338">
    <property type="entry name" value="Beta-lactam/transpept-like"/>
</dbReference>